<dbReference type="InterPro" id="IPR012340">
    <property type="entry name" value="NA-bd_OB-fold"/>
</dbReference>
<evidence type="ECO:0000313" key="3">
    <source>
        <dbReference type="EMBL" id="RYU13029.1"/>
    </source>
</evidence>
<sequence>MPTRTSDEDTTVVSTNEVRLAGRVTSAPEERALPSGDVIVTFRLSMAREPSPMTKGSRQTSDWVDCVAFGARARRSVAAWAVGDRVTVEGALRRRFYRSGDGAATRVEVEVLRAGRARA</sequence>
<evidence type="ECO:0000256" key="2">
    <source>
        <dbReference type="PROSITE-ProRule" id="PRU00252"/>
    </source>
</evidence>
<name>A0A4Q5J5M5_9ACTN</name>
<organism evidence="3 4">
    <name type="scientific">Nocardioides iriomotensis</name>
    <dbReference type="NCBI Taxonomy" id="715784"/>
    <lineage>
        <taxon>Bacteria</taxon>
        <taxon>Bacillati</taxon>
        <taxon>Actinomycetota</taxon>
        <taxon>Actinomycetes</taxon>
        <taxon>Propionibacteriales</taxon>
        <taxon>Nocardioidaceae</taxon>
        <taxon>Nocardioides</taxon>
    </lineage>
</organism>
<protein>
    <submittedName>
        <fullName evidence="3">Single-stranded DNA-binding protein</fullName>
    </submittedName>
</protein>
<comment type="caution">
    <text evidence="3">The sequence shown here is derived from an EMBL/GenBank/DDBJ whole genome shotgun (WGS) entry which is preliminary data.</text>
</comment>
<dbReference type="SUPFAM" id="SSF50249">
    <property type="entry name" value="Nucleic acid-binding proteins"/>
    <property type="match status" value="1"/>
</dbReference>
<keyword evidence="4" id="KW-1185">Reference proteome</keyword>
<dbReference type="InterPro" id="IPR000424">
    <property type="entry name" value="Primosome_PriB/ssb"/>
</dbReference>
<dbReference type="PROSITE" id="PS50935">
    <property type="entry name" value="SSB"/>
    <property type="match status" value="1"/>
</dbReference>
<dbReference type="CDD" id="cd04496">
    <property type="entry name" value="SSB_OBF"/>
    <property type="match status" value="1"/>
</dbReference>
<dbReference type="Gene3D" id="2.40.50.140">
    <property type="entry name" value="Nucleic acid-binding proteins"/>
    <property type="match status" value="1"/>
</dbReference>
<keyword evidence="1 2" id="KW-0238">DNA-binding</keyword>
<accession>A0A4Q5J5M5</accession>
<dbReference type="EMBL" id="SDPU01000020">
    <property type="protein sequence ID" value="RYU13029.1"/>
    <property type="molecule type" value="Genomic_DNA"/>
</dbReference>
<evidence type="ECO:0000313" key="4">
    <source>
        <dbReference type="Proteomes" id="UP000291189"/>
    </source>
</evidence>
<dbReference type="Proteomes" id="UP000291189">
    <property type="component" value="Unassembled WGS sequence"/>
</dbReference>
<dbReference type="GO" id="GO:0003697">
    <property type="term" value="F:single-stranded DNA binding"/>
    <property type="evidence" value="ECO:0007669"/>
    <property type="project" value="InterPro"/>
</dbReference>
<dbReference type="AlphaFoldDB" id="A0A4Q5J5M5"/>
<gene>
    <name evidence="3" type="ORF">ETU37_08850</name>
</gene>
<reference evidence="3 4" key="1">
    <citation type="submission" date="2019-01" db="EMBL/GenBank/DDBJ databases">
        <title>Nocardioides guangzhouensis sp. nov., an actinobacterium isolated from soil.</title>
        <authorList>
            <person name="Fu Y."/>
            <person name="Cai Y."/>
            <person name="Lin Z."/>
            <person name="Chen P."/>
        </authorList>
    </citation>
    <scope>NUCLEOTIDE SEQUENCE [LARGE SCALE GENOMIC DNA]</scope>
    <source>
        <strain evidence="3 4">NBRC 105384</strain>
    </source>
</reference>
<proteinExistence type="predicted"/>
<evidence type="ECO:0000256" key="1">
    <source>
        <dbReference type="ARBA" id="ARBA00023125"/>
    </source>
</evidence>
<dbReference type="RefSeq" id="WP_129986848.1">
    <property type="nucleotide sequence ID" value="NZ_SDPU01000020.1"/>
</dbReference>
<dbReference type="OrthoDB" id="5186768at2"/>
<dbReference type="Pfam" id="PF00436">
    <property type="entry name" value="SSB"/>
    <property type="match status" value="1"/>
</dbReference>